<dbReference type="InterPro" id="IPR020846">
    <property type="entry name" value="MFS_dom"/>
</dbReference>
<dbReference type="InterPro" id="IPR050360">
    <property type="entry name" value="MFS_Sugar_Transporters"/>
</dbReference>
<evidence type="ECO:0000256" key="8">
    <source>
        <dbReference type="SAM" id="Phobius"/>
    </source>
</evidence>
<feature type="transmembrane region" description="Helical" evidence="8">
    <location>
        <begin position="129"/>
        <end position="145"/>
    </location>
</feature>
<dbReference type="PANTHER" id="PTHR48022">
    <property type="entry name" value="PLASTIDIC GLUCOSE TRANSPORTER 4"/>
    <property type="match status" value="1"/>
</dbReference>
<dbReference type="InterPro" id="IPR005828">
    <property type="entry name" value="MFS_sugar_transport-like"/>
</dbReference>
<comment type="subcellular location">
    <subcellularLocation>
        <location evidence="1">Membrane</location>
        <topology evidence="1">Multi-pass membrane protein</topology>
    </subcellularLocation>
</comment>
<dbReference type="InterPro" id="IPR005829">
    <property type="entry name" value="Sugar_transporter_CS"/>
</dbReference>
<feature type="transmembrane region" description="Helical" evidence="8">
    <location>
        <begin position="409"/>
        <end position="431"/>
    </location>
</feature>
<comment type="similarity">
    <text evidence="2 7">Belongs to the major facilitator superfamily. Sugar transporter (TC 2.A.1.1) family.</text>
</comment>
<proteinExistence type="inferred from homology"/>
<evidence type="ECO:0000313" key="10">
    <source>
        <dbReference type="EMBL" id="CAK7235796.1"/>
    </source>
</evidence>
<feature type="transmembrane region" description="Helical" evidence="8">
    <location>
        <begin position="314"/>
        <end position="334"/>
    </location>
</feature>
<dbReference type="NCBIfam" id="TIGR00879">
    <property type="entry name" value="SP"/>
    <property type="match status" value="1"/>
</dbReference>
<dbReference type="SUPFAM" id="SSF103473">
    <property type="entry name" value="MFS general substrate transporter"/>
    <property type="match status" value="1"/>
</dbReference>
<dbReference type="InterPro" id="IPR003663">
    <property type="entry name" value="Sugar/inositol_transpt"/>
</dbReference>
<dbReference type="Gene3D" id="1.20.1250.20">
    <property type="entry name" value="MFS general substrate transporter like domains"/>
    <property type="match status" value="1"/>
</dbReference>
<sequence length="518" mass="57976">MAKIADFFRSRTQHVNRRLLYSVVLISISSMNYGFDNQAFSTTQAMTPFTRRFGEYNEATKAYYFPSYWLSLFDSLNYITFGLGVLFGSFISARFGRRWCMCGMSAYALVTATLCVTAQNKSQIMAARILNYFYVGMELSVVPVFQSEIVPASFRGFAVGSYQLSLTFGGVVINSVCYGTSLHFPNDDRAWRIPLGLFYVVPSIVLAGIWFVPESPRWLLQQDRVDEARRNLVLFREHANVTDDDIDREFAEIQFQLQRESETGRFREIFQGINLRRTFIVVAVNFFQQATGQAFVSQYGAIYVKSLNTLNPSLFAVMNSALAAGVMVLMLLGSDRFGRRTILFVANGLMLAALLSMAGIGTQATLDRASKTAVMSLMTVFGVAFGMGWGPMTWVVTTEVAALRLRDQTVRVGFIVNIVFNFAVNFCIPYMVFADYANLGSKVGFIFGGIVFLALLFIYFCLPECKGKSLEQIDHLFNARVPMRKFGKIPAESVLQIEMDKGNKDAELALANVATEAV</sequence>
<keyword evidence="5 8" id="KW-1133">Transmembrane helix</keyword>
<evidence type="ECO:0000256" key="3">
    <source>
        <dbReference type="ARBA" id="ARBA00022448"/>
    </source>
</evidence>
<organism evidence="10 11">
    <name type="scientific">Sporothrix curviconia</name>
    <dbReference type="NCBI Taxonomy" id="1260050"/>
    <lineage>
        <taxon>Eukaryota</taxon>
        <taxon>Fungi</taxon>
        <taxon>Dikarya</taxon>
        <taxon>Ascomycota</taxon>
        <taxon>Pezizomycotina</taxon>
        <taxon>Sordariomycetes</taxon>
        <taxon>Sordariomycetidae</taxon>
        <taxon>Ophiostomatales</taxon>
        <taxon>Ophiostomataceae</taxon>
        <taxon>Sporothrix</taxon>
    </lineage>
</organism>
<feature type="transmembrane region" description="Helical" evidence="8">
    <location>
        <begin position="373"/>
        <end position="397"/>
    </location>
</feature>
<keyword evidence="3 7" id="KW-0813">Transport</keyword>
<dbReference type="PANTHER" id="PTHR48022:SF2">
    <property type="entry name" value="PLASTIDIC GLUCOSE TRANSPORTER 4"/>
    <property type="match status" value="1"/>
</dbReference>
<evidence type="ECO:0000256" key="7">
    <source>
        <dbReference type="RuleBase" id="RU003346"/>
    </source>
</evidence>
<feature type="domain" description="Major facilitator superfamily (MFS) profile" evidence="9">
    <location>
        <begin position="22"/>
        <end position="466"/>
    </location>
</feature>
<evidence type="ECO:0000256" key="2">
    <source>
        <dbReference type="ARBA" id="ARBA00010992"/>
    </source>
</evidence>
<protein>
    <recommendedName>
        <fullName evidence="9">Major facilitator superfamily (MFS) profile domain-containing protein</fullName>
    </recommendedName>
</protein>
<reference evidence="10 11" key="1">
    <citation type="submission" date="2024-01" db="EMBL/GenBank/DDBJ databases">
        <authorList>
            <person name="Allen C."/>
            <person name="Tagirdzhanova G."/>
        </authorList>
    </citation>
    <scope>NUCLEOTIDE SEQUENCE [LARGE SCALE GENOMIC DNA]</scope>
</reference>
<dbReference type="EMBL" id="CAWUHB010000104">
    <property type="protein sequence ID" value="CAK7235796.1"/>
    <property type="molecule type" value="Genomic_DNA"/>
</dbReference>
<dbReference type="Pfam" id="PF00083">
    <property type="entry name" value="Sugar_tr"/>
    <property type="match status" value="1"/>
</dbReference>
<dbReference type="PROSITE" id="PS50850">
    <property type="entry name" value="MFS"/>
    <property type="match status" value="1"/>
</dbReference>
<dbReference type="Proteomes" id="UP001642405">
    <property type="component" value="Unassembled WGS sequence"/>
</dbReference>
<evidence type="ECO:0000256" key="1">
    <source>
        <dbReference type="ARBA" id="ARBA00004141"/>
    </source>
</evidence>
<dbReference type="PROSITE" id="PS00216">
    <property type="entry name" value="SUGAR_TRANSPORT_1"/>
    <property type="match status" value="1"/>
</dbReference>
<keyword evidence="4 8" id="KW-0812">Transmembrane</keyword>
<feature type="transmembrane region" description="Helical" evidence="8">
    <location>
        <begin position="19"/>
        <end position="35"/>
    </location>
</feature>
<name>A0ABP0CV75_9PEZI</name>
<gene>
    <name evidence="10" type="ORF">SCUCBS95973_009389</name>
</gene>
<feature type="transmembrane region" description="Helical" evidence="8">
    <location>
        <begin position="341"/>
        <end position="361"/>
    </location>
</feature>
<keyword evidence="11" id="KW-1185">Reference proteome</keyword>
<feature type="transmembrane region" description="Helical" evidence="8">
    <location>
        <begin position="190"/>
        <end position="212"/>
    </location>
</feature>
<dbReference type="InterPro" id="IPR036259">
    <property type="entry name" value="MFS_trans_sf"/>
</dbReference>
<accession>A0ABP0CV75</accession>
<evidence type="ECO:0000256" key="6">
    <source>
        <dbReference type="ARBA" id="ARBA00023136"/>
    </source>
</evidence>
<comment type="caution">
    <text evidence="10">The sequence shown here is derived from an EMBL/GenBank/DDBJ whole genome shotgun (WGS) entry which is preliminary data.</text>
</comment>
<evidence type="ECO:0000256" key="5">
    <source>
        <dbReference type="ARBA" id="ARBA00022989"/>
    </source>
</evidence>
<feature type="transmembrane region" description="Helical" evidence="8">
    <location>
        <begin position="443"/>
        <end position="462"/>
    </location>
</feature>
<feature type="transmembrane region" description="Helical" evidence="8">
    <location>
        <begin position="157"/>
        <end position="178"/>
    </location>
</feature>
<feature type="transmembrane region" description="Helical" evidence="8">
    <location>
        <begin position="76"/>
        <end position="95"/>
    </location>
</feature>
<evidence type="ECO:0000313" key="11">
    <source>
        <dbReference type="Proteomes" id="UP001642405"/>
    </source>
</evidence>
<evidence type="ECO:0000256" key="4">
    <source>
        <dbReference type="ARBA" id="ARBA00022692"/>
    </source>
</evidence>
<keyword evidence="6 8" id="KW-0472">Membrane</keyword>
<evidence type="ECO:0000259" key="9">
    <source>
        <dbReference type="PROSITE" id="PS50850"/>
    </source>
</evidence>